<evidence type="ECO:0008006" key="3">
    <source>
        <dbReference type="Google" id="ProtNLM"/>
    </source>
</evidence>
<keyword evidence="1" id="KW-1133">Transmembrane helix</keyword>
<protein>
    <recommendedName>
        <fullName evidence="3">Transmembrane protein</fullName>
    </recommendedName>
</protein>
<organism evidence="2">
    <name type="scientific">Picea sitchensis</name>
    <name type="common">Sitka spruce</name>
    <name type="synonym">Pinus sitchensis</name>
    <dbReference type="NCBI Taxonomy" id="3332"/>
    <lineage>
        <taxon>Eukaryota</taxon>
        <taxon>Viridiplantae</taxon>
        <taxon>Streptophyta</taxon>
        <taxon>Embryophyta</taxon>
        <taxon>Tracheophyta</taxon>
        <taxon>Spermatophyta</taxon>
        <taxon>Pinopsida</taxon>
        <taxon>Pinidae</taxon>
        <taxon>Conifers I</taxon>
        <taxon>Pinales</taxon>
        <taxon>Pinaceae</taxon>
        <taxon>Picea</taxon>
    </lineage>
</organism>
<evidence type="ECO:0000256" key="1">
    <source>
        <dbReference type="SAM" id="Phobius"/>
    </source>
</evidence>
<accession>A9NTJ0</accession>
<keyword evidence="1" id="KW-0472">Membrane</keyword>
<dbReference type="PANTHER" id="PTHR34364">
    <property type="entry name" value="WAS/WASL-INTERACTING FAMILY PROTEIN"/>
    <property type="match status" value="1"/>
</dbReference>
<feature type="transmembrane region" description="Helical" evidence="1">
    <location>
        <begin position="43"/>
        <end position="61"/>
    </location>
</feature>
<evidence type="ECO:0000313" key="2">
    <source>
        <dbReference type="EMBL" id="ABK23951.1"/>
    </source>
</evidence>
<reference evidence="2" key="1">
    <citation type="journal article" date="2008" name="BMC Genomics">
        <title>A conifer genomics resource of 200,000 spruce (Picea spp.) ESTs and 6,464 high-quality, sequence-finished full-length cDNAs for Sitka spruce (Picea sitchensis).</title>
        <authorList>
            <person name="Ralph S.G."/>
            <person name="Chun H.J."/>
            <person name="Kolosova N."/>
            <person name="Cooper D."/>
            <person name="Oddy C."/>
            <person name="Ritland C.E."/>
            <person name="Kirkpatrick R."/>
            <person name="Moore R."/>
            <person name="Barber S."/>
            <person name="Holt R.A."/>
            <person name="Jones S.J."/>
            <person name="Marra M.A."/>
            <person name="Douglas C.J."/>
            <person name="Ritland K."/>
            <person name="Bohlmann J."/>
        </authorList>
    </citation>
    <scope>NUCLEOTIDE SEQUENCE</scope>
    <source>
        <tissue evidence="2">Green portion of the leader tissue</tissue>
    </source>
</reference>
<dbReference type="PANTHER" id="PTHR34364:SF1">
    <property type="entry name" value="WAS_WASL-INTERACTING FAMILY PROTEIN"/>
    <property type="match status" value="1"/>
</dbReference>
<sequence>MNKFSMNAFKTGAAGGIGERQLSTSIPAAEEPLKQSFLYRHRYLWSGLLVLNVALGGYLLLGTKKKTTGVEDKVVEEKIPDVEVKTVVNETKYEALPSASVVTTTQQIPKEEQRQLFKWILDEKRKIKTSDPLEKKRIDEEKALLKQFIRSKEIPTL</sequence>
<name>A9NTJ0_PICSI</name>
<dbReference type="OMA" id="PHNATEK"/>
<proteinExistence type="evidence at transcript level"/>
<dbReference type="AlphaFoldDB" id="A9NTJ0"/>
<keyword evidence="1" id="KW-0812">Transmembrane</keyword>
<dbReference type="EMBL" id="EF084639">
    <property type="protein sequence ID" value="ABK23951.1"/>
    <property type="molecule type" value="mRNA"/>
</dbReference>